<dbReference type="FunFam" id="3.40.50.1970:FF:000003">
    <property type="entry name" value="Alcohol dehydrogenase, iron-containing"/>
    <property type="match status" value="1"/>
</dbReference>
<evidence type="ECO:0000256" key="4">
    <source>
        <dbReference type="ARBA" id="ARBA00023027"/>
    </source>
</evidence>
<feature type="domain" description="Fe-containing alcohol dehydrogenase-like C-terminal" evidence="6">
    <location>
        <begin position="174"/>
        <end position="369"/>
    </location>
</feature>
<keyword evidence="3" id="KW-0560">Oxidoreductase</keyword>
<evidence type="ECO:0000259" key="5">
    <source>
        <dbReference type="Pfam" id="PF00465"/>
    </source>
</evidence>
<evidence type="ECO:0000256" key="2">
    <source>
        <dbReference type="ARBA" id="ARBA00007358"/>
    </source>
</evidence>
<dbReference type="Proteomes" id="UP000192906">
    <property type="component" value="Unassembled WGS sequence"/>
</dbReference>
<evidence type="ECO:0000256" key="3">
    <source>
        <dbReference type="ARBA" id="ARBA00023002"/>
    </source>
</evidence>
<dbReference type="Pfam" id="PF00465">
    <property type="entry name" value="Fe-ADH"/>
    <property type="match status" value="1"/>
</dbReference>
<dbReference type="Gene3D" id="3.40.50.1970">
    <property type="match status" value="1"/>
</dbReference>
<comment type="similarity">
    <text evidence="2">Belongs to the iron-containing alcohol dehydrogenase family.</text>
</comment>
<evidence type="ECO:0000256" key="1">
    <source>
        <dbReference type="ARBA" id="ARBA00001962"/>
    </source>
</evidence>
<reference evidence="8" key="1">
    <citation type="submission" date="2017-04" db="EMBL/GenBank/DDBJ databases">
        <authorList>
            <person name="Varghese N."/>
            <person name="Submissions S."/>
        </authorList>
    </citation>
    <scope>NUCLEOTIDE SEQUENCE [LARGE SCALE GENOMIC DNA]</scope>
    <source>
        <strain evidence="8">K3S</strain>
    </source>
</reference>
<dbReference type="InterPro" id="IPR018211">
    <property type="entry name" value="ADH_Fe_CS"/>
</dbReference>
<organism evidence="7 8">
    <name type="scientific">Desulfovibrio gilichinskyi</name>
    <dbReference type="NCBI Taxonomy" id="1519643"/>
    <lineage>
        <taxon>Bacteria</taxon>
        <taxon>Pseudomonadati</taxon>
        <taxon>Thermodesulfobacteriota</taxon>
        <taxon>Desulfovibrionia</taxon>
        <taxon>Desulfovibrionales</taxon>
        <taxon>Desulfovibrionaceae</taxon>
        <taxon>Desulfovibrio</taxon>
    </lineage>
</organism>
<dbReference type="Gene3D" id="1.20.1090.10">
    <property type="entry name" value="Dehydroquinate synthase-like - alpha domain"/>
    <property type="match status" value="1"/>
</dbReference>
<protein>
    <submittedName>
        <fullName evidence="7">Alcohol dehydrogenase, class IV</fullName>
    </submittedName>
</protein>
<dbReference type="FunFam" id="1.20.1090.10:FF:000001">
    <property type="entry name" value="Aldehyde-alcohol dehydrogenase"/>
    <property type="match status" value="1"/>
</dbReference>
<dbReference type="PANTHER" id="PTHR11496:SF102">
    <property type="entry name" value="ALCOHOL DEHYDROGENASE 4"/>
    <property type="match status" value="1"/>
</dbReference>
<dbReference type="RefSeq" id="WP_085103235.1">
    <property type="nucleotide sequence ID" value="NZ_FWZU01000004.1"/>
</dbReference>
<dbReference type="PANTHER" id="PTHR11496">
    <property type="entry name" value="ALCOHOL DEHYDROGENASE"/>
    <property type="match status" value="1"/>
</dbReference>
<comment type="cofactor">
    <cofactor evidence="1">
        <name>Fe cation</name>
        <dbReference type="ChEBI" id="CHEBI:24875"/>
    </cofactor>
</comment>
<dbReference type="AlphaFoldDB" id="A0A1X7E8Y6"/>
<dbReference type="InterPro" id="IPR056798">
    <property type="entry name" value="ADH_Fe_C"/>
</dbReference>
<dbReference type="CDD" id="cd08180">
    <property type="entry name" value="PDD"/>
    <property type="match status" value="1"/>
</dbReference>
<proteinExistence type="inferred from homology"/>
<keyword evidence="4" id="KW-0520">NAD</keyword>
<name>A0A1X7E8Y6_9BACT</name>
<dbReference type="EMBL" id="FWZU01000004">
    <property type="protein sequence ID" value="SMF29783.1"/>
    <property type="molecule type" value="Genomic_DNA"/>
</dbReference>
<dbReference type="GO" id="GO:0004022">
    <property type="term" value="F:alcohol dehydrogenase (NAD+) activity"/>
    <property type="evidence" value="ECO:0007669"/>
    <property type="project" value="TreeGrafter"/>
</dbReference>
<accession>A0A1X7E8Y6</accession>
<dbReference type="STRING" id="1519643.SAMN06295933_2798"/>
<dbReference type="GO" id="GO:0046872">
    <property type="term" value="F:metal ion binding"/>
    <property type="evidence" value="ECO:0007669"/>
    <property type="project" value="InterPro"/>
</dbReference>
<sequence>MTQFYGKTKICYGEDALETLEHLPATHAFLVTDAFMVKTGFADRVKSHLDRNNIPCTVFDAVESDPSLETVTEGAKLFLQKKADLIIALGGGSPIDAAKAIAFFAHKANEGKPKPLLVAIPTTSGTGAEVTGIAVVTDKINEIKIPLSDELLIPDMAILDARFTRSLPPHVTGATGMDVLTHAIEAYTSRHANAFTSIYAKYAIRYVFKYLLRAYRNGDDMEAREMMLLGSCMAGMAFNNSGLGLTHSIAHSLGGIFHVPHGLANAVVLPYIIRFNSFDVGIRYQEIAQMLGLPAVTVEEGTTSLIQAVRDLNEAMNIPNKIGSLKIDENVFNRSMDTIAKNVLVDICTEGNPRRPSHDDVLEILKKAW</sequence>
<dbReference type="InterPro" id="IPR039697">
    <property type="entry name" value="Alcohol_dehydrogenase_Fe"/>
</dbReference>
<evidence type="ECO:0000313" key="7">
    <source>
        <dbReference type="EMBL" id="SMF29783.1"/>
    </source>
</evidence>
<keyword evidence="8" id="KW-1185">Reference proteome</keyword>
<dbReference type="OrthoDB" id="9778433at2"/>
<feature type="domain" description="Alcohol dehydrogenase iron-type/glycerol dehydrogenase GldA" evidence="5">
    <location>
        <begin position="8"/>
        <end position="160"/>
    </location>
</feature>
<evidence type="ECO:0000313" key="8">
    <source>
        <dbReference type="Proteomes" id="UP000192906"/>
    </source>
</evidence>
<dbReference type="Pfam" id="PF25137">
    <property type="entry name" value="ADH_Fe_C"/>
    <property type="match status" value="1"/>
</dbReference>
<evidence type="ECO:0000259" key="6">
    <source>
        <dbReference type="Pfam" id="PF25137"/>
    </source>
</evidence>
<dbReference type="SUPFAM" id="SSF56796">
    <property type="entry name" value="Dehydroquinate synthase-like"/>
    <property type="match status" value="1"/>
</dbReference>
<dbReference type="InterPro" id="IPR001670">
    <property type="entry name" value="ADH_Fe/GldA"/>
</dbReference>
<gene>
    <name evidence="7" type="ORF">SAMN06295933_2798</name>
</gene>
<dbReference type="PROSITE" id="PS00060">
    <property type="entry name" value="ADH_IRON_2"/>
    <property type="match status" value="1"/>
</dbReference>